<evidence type="ECO:0000313" key="2">
    <source>
        <dbReference type="EMBL" id="KAJ9544904.1"/>
    </source>
</evidence>
<dbReference type="AlphaFoldDB" id="A0AA38SLH1"/>
<dbReference type="EMBL" id="JARYMX010000006">
    <property type="protein sequence ID" value="KAJ9544904.1"/>
    <property type="molecule type" value="Genomic_DNA"/>
</dbReference>
<dbReference type="Proteomes" id="UP001172457">
    <property type="component" value="Chromosome 6"/>
</dbReference>
<sequence length="145" mass="16020">MISIDEINLENFNNSDDIQVTSTMSASQMDPPKVTKSKSKKRKVEEEDVTTSKITAAISDVANAIRETSKVLSLLTLYLKDLIYLGTKGGGGEIYNELNTMGLAAKKLSCAYLFLVENPDKAHTFFGCPLPMRMSLLKDMLGEDY</sequence>
<evidence type="ECO:0000313" key="3">
    <source>
        <dbReference type="Proteomes" id="UP001172457"/>
    </source>
</evidence>
<proteinExistence type="predicted"/>
<gene>
    <name evidence="2" type="ORF">OSB04_024611</name>
</gene>
<protein>
    <submittedName>
        <fullName evidence="2">Uncharacterized protein</fullName>
    </submittedName>
</protein>
<evidence type="ECO:0000256" key="1">
    <source>
        <dbReference type="SAM" id="MobiDB-lite"/>
    </source>
</evidence>
<keyword evidence="3" id="KW-1185">Reference proteome</keyword>
<organism evidence="2 3">
    <name type="scientific">Centaurea solstitialis</name>
    <name type="common">yellow star-thistle</name>
    <dbReference type="NCBI Taxonomy" id="347529"/>
    <lineage>
        <taxon>Eukaryota</taxon>
        <taxon>Viridiplantae</taxon>
        <taxon>Streptophyta</taxon>
        <taxon>Embryophyta</taxon>
        <taxon>Tracheophyta</taxon>
        <taxon>Spermatophyta</taxon>
        <taxon>Magnoliopsida</taxon>
        <taxon>eudicotyledons</taxon>
        <taxon>Gunneridae</taxon>
        <taxon>Pentapetalae</taxon>
        <taxon>asterids</taxon>
        <taxon>campanulids</taxon>
        <taxon>Asterales</taxon>
        <taxon>Asteraceae</taxon>
        <taxon>Carduoideae</taxon>
        <taxon>Cardueae</taxon>
        <taxon>Centaureinae</taxon>
        <taxon>Centaurea</taxon>
    </lineage>
</organism>
<comment type="caution">
    <text evidence="2">The sequence shown here is derived from an EMBL/GenBank/DDBJ whole genome shotgun (WGS) entry which is preliminary data.</text>
</comment>
<accession>A0AA38SLH1</accession>
<name>A0AA38SLH1_9ASTR</name>
<feature type="region of interest" description="Disordered" evidence="1">
    <location>
        <begin position="22"/>
        <end position="46"/>
    </location>
</feature>
<reference evidence="2" key="1">
    <citation type="submission" date="2023-03" db="EMBL/GenBank/DDBJ databases">
        <title>Chromosome-scale reference genome and RAD-based genetic map of yellow starthistle (Centaurea solstitialis) reveal putative structural variation and QTLs associated with invader traits.</title>
        <authorList>
            <person name="Reatini B."/>
            <person name="Cang F.A."/>
            <person name="Jiang Q."/>
            <person name="Mckibben M.T.W."/>
            <person name="Barker M.S."/>
            <person name="Rieseberg L.H."/>
            <person name="Dlugosch K.M."/>
        </authorList>
    </citation>
    <scope>NUCLEOTIDE SEQUENCE</scope>
    <source>
        <strain evidence="2">CAN-66</strain>
        <tissue evidence="2">Leaf</tissue>
    </source>
</reference>